<keyword evidence="3 9" id="KW-0812">Transmembrane</keyword>
<proteinExistence type="predicted"/>
<feature type="transmembrane region" description="Helical" evidence="9">
    <location>
        <begin position="705"/>
        <end position="726"/>
    </location>
</feature>
<dbReference type="Pfam" id="PF00664">
    <property type="entry name" value="ABC_membrane"/>
    <property type="match status" value="2"/>
</dbReference>
<dbReference type="FunFam" id="3.40.50.300:FF:000973">
    <property type="entry name" value="Multidrug resistance-associated protein 4"/>
    <property type="match status" value="1"/>
</dbReference>
<accession>A0A6J2T1N3</accession>
<feature type="transmembrane region" description="Helical" evidence="9">
    <location>
        <begin position="228"/>
        <end position="248"/>
    </location>
</feature>
<evidence type="ECO:0000259" key="10">
    <source>
        <dbReference type="PROSITE" id="PS50893"/>
    </source>
</evidence>
<gene>
    <name evidence="13" type="primary">LOC115620182</name>
</gene>
<comment type="subcellular location">
    <subcellularLocation>
        <location evidence="1">Membrane</location>
        <topology evidence="1">Multi-pass membrane protein</topology>
    </subcellularLocation>
</comment>
<dbReference type="OrthoDB" id="6500128at2759"/>
<dbReference type="CDD" id="cd03250">
    <property type="entry name" value="ABCC_MRP_domain1"/>
    <property type="match status" value="1"/>
</dbReference>
<evidence type="ECO:0000313" key="13">
    <source>
        <dbReference type="RefSeq" id="XP_030369165.1"/>
    </source>
</evidence>
<dbReference type="FunFam" id="1.20.1560.10:FF:000026">
    <property type="entry name" value="Multidrug resistance-associated protein lethal(2)03659"/>
    <property type="match status" value="1"/>
</dbReference>
<dbReference type="InterPro" id="IPR011527">
    <property type="entry name" value="ABC1_TM_dom"/>
</dbReference>
<feature type="domain" description="ABC transporter" evidence="10">
    <location>
        <begin position="1043"/>
        <end position="1278"/>
    </location>
</feature>
<feature type="transmembrane region" description="Helical" evidence="9">
    <location>
        <begin position="765"/>
        <end position="788"/>
    </location>
</feature>
<dbReference type="GO" id="GO:0016887">
    <property type="term" value="F:ATP hydrolysis activity"/>
    <property type="evidence" value="ECO:0007669"/>
    <property type="project" value="InterPro"/>
</dbReference>
<evidence type="ECO:0000256" key="9">
    <source>
        <dbReference type="SAM" id="Phobius"/>
    </source>
</evidence>
<dbReference type="CDD" id="cd03244">
    <property type="entry name" value="ABCC_MRP_domain2"/>
    <property type="match status" value="1"/>
</dbReference>
<dbReference type="Gene3D" id="1.20.1560.10">
    <property type="entry name" value="ABC transporter type 1, transmembrane domain"/>
    <property type="match status" value="2"/>
</dbReference>
<dbReference type="GO" id="GO:0016020">
    <property type="term" value="C:membrane"/>
    <property type="evidence" value="ECO:0007669"/>
    <property type="project" value="UniProtKB-SubCell"/>
</dbReference>
<dbReference type="Pfam" id="PF00005">
    <property type="entry name" value="ABC_tran"/>
    <property type="match status" value="2"/>
</dbReference>
<evidence type="ECO:0000256" key="3">
    <source>
        <dbReference type="ARBA" id="ARBA00022692"/>
    </source>
</evidence>
<evidence type="ECO:0000256" key="2">
    <source>
        <dbReference type="ARBA" id="ARBA00022448"/>
    </source>
</evidence>
<evidence type="ECO:0000259" key="11">
    <source>
        <dbReference type="PROSITE" id="PS50929"/>
    </source>
</evidence>
<keyword evidence="8 9" id="KW-0472">Membrane</keyword>
<dbReference type="InterPro" id="IPR044726">
    <property type="entry name" value="ABCC_6TM_D2"/>
</dbReference>
<dbReference type="SUPFAM" id="SSF90123">
    <property type="entry name" value="ABC transporter transmembrane region"/>
    <property type="match status" value="2"/>
</dbReference>
<dbReference type="PANTHER" id="PTHR24223">
    <property type="entry name" value="ATP-BINDING CASSETTE SUB-FAMILY C"/>
    <property type="match status" value="1"/>
</dbReference>
<evidence type="ECO:0000256" key="1">
    <source>
        <dbReference type="ARBA" id="ARBA00004141"/>
    </source>
</evidence>
<dbReference type="GO" id="GO:0005524">
    <property type="term" value="F:ATP binding"/>
    <property type="evidence" value="ECO:0007669"/>
    <property type="project" value="UniProtKB-KW"/>
</dbReference>
<feature type="transmembrane region" description="Helical" evidence="9">
    <location>
        <begin position="800"/>
        <end position="819"/>
    </location>
</feature>
<feature type="domain" description="ABC transmembrane type-1" evidence="11">
    <location>
        <begin position="89"/>
        <end position="360"/>
    </location>
</feature>
<keyword evidence="4" id="KW-0677">Repeat</keyword>
<dbReference type="PROSITE" id="PS00211">
    <property type="entry name" value="ABC_TRANSPORTER_1"/>
    <property type="match status" value="1"/>
</dbReference>
<feature type="transmembrane region" description="Helical" evidence="9">
    <location>
        <begin position="948"/>
        <end position="969"/>
    </location>
</feature>
<sequence>MNSTINRNRKPNPRLQANFFSKWFFIWTREILRLGVKGCVQPADLYAHVPSLDSAQVSHSLHWELELQRKRPNLLHMVFKAYGSSFVPLCIVYSLLEIAIHATQPLMLGGLVSYFSESGNDVSKRSAYLYAMGVVLCSLITSLCYHPFMFHMFTVATRIRLACAGLVYRKCLRVSVAADNTGMSAYAIAIMSTDLPPFRESFYFFHNLWSGPLEAVVFGYIIYKVIGWPALVGMTTLILFIPFQAWAAKATARFKRLSAEHGDERVKLIGEIISGMQLIKMYAWEKSFAKLIQRVRKKEMGAIRGSMYVYAALQCTGMISKLALFLCLITYVYTGDIVTAQKVFIVSSYLDHLSESLLHLWPHAVNCWTETFVVGHRVVDFLLQHEDPADGGIDNFNDDDDEEDKGNFYGRVHNPHALHKSVTLRKLSASWDKVVLEGEKQKKRAQHIEDISFHVGAQEFLGIVGNVGAGKSTLLHAMLGELEISSGSVELNGVLSYAPQEPWLNCCTVRENIVFMERYDEQRYRRVLRVCQLEKDIKQLQQGDATIVGERGASLSGGQKARISLARAVYRQADIYIFDDPLSAVDTQVAKLLLDRCLNEFLSDKIRILVTHRVQLLKHADHLVLMEGGNATIQGGYESLKELIRFRMSVLNDNEVMRLRHGRSDSIYEATEQETTIGQSVDNSAEEEYREQQLRGHVKFHTYRAYFALLGLPLVVLLIFLFFLLARGCESAMDIFISKWATWEETEPNQHEPMHEYTEIRMHMVTIYAILMVSTLVLYILRTFGFFMMCLRISIRAHNYMFRAIIRACMSFFTVATSGRILNRFSSDILAIDITLPQSIMDSIEFFVNALAVMAVVAMANTWLLVPAFIVIVLLYICRRFYIGASRSLRRIETITRSPIYTHTIATFRGLTTIRSLNATKRFERDFHRLENDNTSALYLYSSLNRAFAFWTDLICVFYILAVTFSFLLINREYYSGDVGLAITQSMTLVLMCQWGMRQTVEMENNMTSVERVLEYMNTPPEPSYETPASVNLPTQWPHAGQLHFQNLRLCYSQKEKPEYVLKGLNFTIHPMEKIGIVGRTGAGKSSIIQAIFRLAINEGLIEIDGHDIAQLGLHDLRSRISIIPQEPVLFSGTLRHNLDPFEQKTDAELWDALDAVKLKNNVGKLDGGLSCRVHDSGANFSMGQRQLICLARAILRNNRILIMDEATANVDPETDQLIQEAIHTKFENCTVLTIAHRLHTVMDNDRVLVMDLGRMVELGHPHDLLQQRNGYLYRFVERTGAGTAKHLRFVAEQSYHKRVVQKRLAGEDPQIRGSVCKGTTL</sequence>
<dbReference type="FunFam" id="1.20.1560.10:FF:000014">
    <property type="entry name" value="Multidrug resistance-associated protein member 4"/>
    <property type="match status" value="1"/>
</dbReference>
<feature type="transmembrane region" description="Helical" evidence="9">
    <location>
        <begin position="127"/>
        <end position="150"/>
    </location>
</feature>
<dbReference type="InterPro" id="IPR027417">
    <property type="entry name" value="P-loop_NTPase"/>
</dbReference>
<dbReference type="CDD" id="cd18579">
    <property type="entry name" value="ABC_6TM_ABCC_D1"/>
    <property type="match status" value="1"/>
</dbReference>
<dbReference type="CDD" id="cd18580">
    <property type="entry name" value="ABC_6TM_ABCC_D2"/>
    <property type="match status" value="1"/>
</dbReference>
<evidence type="ECO:0000256" key="8">
    <source>
        <dbReference type="ARBA" id="ARBA00023136"/>
    </source>
</evidence>
<protein>
    <submittedName>
        <fullName evidence="13">Probable multidrug resistance-associated protein lethal(2)03659</fullName>
    </submittedName>
</protein>
<name>A0A6J2T1N3_DROLE</name>
<evidence type="ECO:0000256" key="7">
    <source>
        <dbReference type="ARBA" id="ARBA00022989"/>
    </source>
</evidence>
<feature type="domain" description="ABC transmembrane type-1" evidence="11">
    <location>
        <begin position="717"/>
        <end position="1005"/>
    </location>
</feature>
<dbReference type="PROSITE" id="PS50929">
    <property type="entry name" value="ABC_TM1F"/>
    <property type="match status" value="2"/>
</dbReference>
<feature type="transmembrane region" description="Helical" evidence="9">
    <location>
        <begin position="864"/>
        <end position="882"/>
    </location>
</feature>
<dbReference type="InterPro" id="IPR003439">
    <property type="entry name" value="ABC_transporter-like_ATP-bd"/>
</dbReference>
<keyword evidence="5" id="KW-0547">Nucleotide-binding</keyword>
<dbReference type="SMART" id="SM00382">
    <property type="entry name" value="AAA"/>
    <property type="match status" value="2"/>
</dbReference>
<evidence type="ECO:0000256" key="4">
    <source>
        <dbReference type="ARBA" id="ARBA00022737"/>
    </source>
</evidence>
<dbReference type="RefSeq" id="XP_030369165.1">
    <property type="nucleotide sequence ID" value="XM_030513305.1"/>
</dbReference>
<dbReference type="SUPFAM" id="SSF52540">
    <property type="entry name" value="P-loop containing nucleoside triphosphate hydrolases"/>
    <property type="match status" value="2"/>
</dbReference>
<keyword evidence="2" id="KW-0813">Transport</keyword>
<dbReference type="InterPro" id="IPR017871">
    <property type="entry name" value="ABC_transporter-like_CS"/>
</dbReference>
<dbReference type="PROSITE" id="PS50893">
    <property type="entry name" value="ABC_TRANSPORTER_2"/>
    <property type="match status" value="2"/>
</dbReference>
<dbReference type="FunFam" id="3.40.50.300:FF:000163">
    <property type="entry name" value="Multidrug resistance-associated protein member 4"/>
    <property type="match status" value="1"/>
</dbReference>
<reference evidence="13" key="1">
    <citation type="submission" date="2025-08" db="UniProtKB">
        <authorList>
            <consortium name="RefSeq"/>
        </authorList>
    </citation>
    <scope>IDENTIFICATION</scope>
    <source>
        <strain evidence="13">11010-0011.00</strain>
        <tissue evidence="13">Whole body</tissue>
    </source>
</reference>
<keyword evidence="7 9" id="KW-1133">Transmembrane helix</keyword>
<dbReference type="GO" id="GO:0140359">
    <property type="term" value="F:ABC-type transporter activity"/>
    <property type="evidence" value="ECO:0007669"/>
    <property type="project" value="InterPro"/>
</dbReference>
<feature type="transmembrane region" description="Helical" evidence="9">
    <location>
        <begin position="307"/>
        <end position="333"/>
    </location>
</feature>
<dbReference type="InterPro" id="IPR050173">
    <property type="entry name" value="ABC_transporter_C-like"/>
</dbReference>
<feature type="transmembrane region" description="Helical" evidence="9">
    <location>
        <begin position="86"/>
        <end position="107"/>
    </location>
</feature>
<dbReference type="GeneID" id="115620182"/>
<evidence type="ECO:0000313" key="12">
    <source>
        <dbReference type="Proteomes" id="UP000504634"/>
    </source>
</evidence>
<dbReference type="Proteomes" id="UP000504634">
    <property type="component" value="Unplaced"/>
</dbReference>
<evidence type="ECO:0000256" key="6">
    <source>
        <dbReference type="ARBA" id="ARBA00022840"/>
    </source>
</evidence>
<dbReference type="InterPro" id="IPR003593">
    <property type="entry name" value="AAA+_ATPase"/>
</dbReference>
<keyword evidence="12" id="KW-1185">Reference proteome</keyword>
<organism evidence="12 13">
    <name type="scientific">Drosophila lebanonensis</name>
    <name type="common">Fruit fly</name>
    <name type="synonym">Scaptodrosophila lebanonensis</name>
    <dbReference type="NCBI Taxonomy" id="7225"/>
    <lineage>
        <taxon>Eukaryota</taxon>
        <taxon>Metazoa</taxon>
        <taxon>Ecdysozoa</taxon>
        <taxon>Arthropoda</taxon>
        <taxon>Hexapoda</taxon>
        <taxon>Insecta</taxon>
        <taxon>Pterygota</taxon>
        <taxon>Neoptera</taxon>
        <taxon>Endopterygota</taxon>
        <taxon>Diptera</taxon>
        <taxon>Brachycera</taxon>
        <taxon>Muscomorpha</taxon>
        <taxon>Ephydroidea</taxon>
        <taxon>Drosophilidae</taxon>
        <taxon>Scaptodrosophila</taxon>
    </lineage>
</organism>
<feature type="domain" description="ABC transporter" evidence="10">
    <location>
        <begin position="422"/>
        <end position="653"/>
    </location>
</feature>
<keyword evidence="6" id="KW-0067">ATP-binding</keyword>
<evidence type="ECO:0000256" key="5">
    <source>
        <dbReference type="ARBA" id="ARBA00022741"/>
    </source>
</evidence>
<dbReference type="InterPro" id="IPR044746">
    <property type="entry name" value="ABCC_6TM_D1"/>
</dbReference>
<dbReference type="PANTHER" id="PTHR24223:SF324">
    <property type="entry name" value="LD17001P"/>
    <property type="match status" value="1"/>
</dbReference>
<dbReference type="Gene3D" id="3.40.50.300">
    <property type="entry name" value="P-loop containing nucleotide triphosphate hydrolases"/>
    <property type="match status" value="2"/>
</dbReference>
<dbReference type="InterPro" id="IPR036640">
    <property type="entry name" value="ABC1_TM_sf"/>
</dbReference>